<sequence length="391" mass="41597">MLLDISTLYAMVALCSVVAGIVHLAAAVGGRFGSWANWWGGGHILLGISAVIPLVRELHIPMLVPVGNAVAVLSYTGIYIGMRRFADPRAELWQWLAVGAMLALPMLPWSDPAGMGGRVAYLNVVRSIFDMATVVIAIRIARRESLRTGWIVAVMFALTVPMFVGRAWLALTGQIGANPTGLHGGPAAWLAAGAVAFIMFRGFSLLTMDAERGERRLSMLAERDALTGANNRTAFERARTGWRGEGAVLMIDLNRFKALNDRHGHAVGDATLRIATRAAVASVPMTGRVFRWGGDEFVCVLPGAGAPEAAAIAHGIAERFAQGTGALLGTGAAATLSIGWALGPLAEVETLIARADERMYADKRQRRAPDAQRSVAETAPLAHLISQPQHG</sequence>
<feature type="transmembrane region" description="Helical" evidence="3">
    <location>
        <begin position="35"/>
        <end position="54"/>
    </location>
</feature>
<evidence type="ECO:0000256" key="2">
    <source>
        <dbReference type="ARBA" id="ARBA00034247"/>
    </source>
</evidence>
<dbReference type="EC" id="2.7.7.65" evidence="1"/>
<dbReference type="Pfam" id="PF00990">
    <property type="entry name" value="GGDEF"/>
    <property type="match status" value="1"/>
</dbReference>
<feature type="transmembrane region" description="Helical" evidence="3">
    <location>
        <begin position="189"/>
        <end position="208"/>
    </location>
</feature>
<dbReference type="SMART" id="SM00267">
    <property type="entry name" value="GGDEF"/>
    <property type="match status" value="1"/>
</dbReference>
<keyword evidence="3" id="KW-0812">Transmembrane</keyword>
<evidence type="ECO:0000313" key="6">
    <source>
        <dbReference type="Proteomes" id="UP000248614"/>
    </source>
</evidence>
<proteinExistence type="predicted"/>
<feature type="transmembrane region" description="Helical" evidence="3">
    <location>
        <begin position="121"/>
        <end position="141"/>
    </location>
</feature>
<dbReference type="InterPro" id="IPR043128">
    <property type="entry name" value="Rev_trsase/Diguanyl_cyclase"/>
</dbReference>
<dbReference type="GO" id="GO:0052621">
    <property type="term" value="F:diguanylate cyclase activity"/>
    <property type="evidence" value="ECO:0007669"/>
    <property type="project" value="UniProtKB-EC"/>
</dbReference>
<dbReference type="SUPFAM" id="SSF55073">
    <property type="entry name" value="Nucleotide cyclase"/>
    <property type="match status" value="1"/>
</dbReference>
<dbReference type="EMBL" id="QFNF01000028">
    <property type="protein sequence ID" value="PZO76110.1"/>
    <property type="molecule type" value="Genomic_DNA"/>
</dbReference>
<feature type="transmembrane region" description="Helical" evidence="3">
    <location>
        <begin position="148"/>
        <end position="169"/>
    </location>
</feature>
<dbReference type="AlphaFoldDB" id="A0A2W4Z1C9"/>
<dbReference type="NCBIfam" id="TIGR00254">
    <property type="entry name" value="GGDEF"/>
    <property type="match status" value="1"/>
</dbReference>
<dbReference type="InterPro" id="IPR050469">
    <property type="entry name" value="Diguanylate_Cyclase"/>
</dbReference>
<keyword evidence="3" id="KW-1133">Transmembrane helix</keyword>
<dbReference type="InterPro" id="IPR029787">
    <property type="entry name" value="Nucleotide_cyclase"/>
</dbReference>
<feature type="transmembrane region" description="Helical" evidence="3">
    <location>
        <begin position="6"/>
        <end position="28"/>
    </location>
</feature>
<dbReference type="PANTHER" id="PTHR45138">
    <property type="entry name" value="REGULATORY COMPONENTS OF SENSORY TRANSDUCTION SYSTEM"/>
    <property type="match status" value="1"/>
</dbReference>
<dbReference type="InterPro" id="IPR000160">
    <property type="entry name" value="GGDEF_dom"/>
</dbReference>
<dbReference type="CDD" id="cd01949">
    <property type="entry name" value="GGDEF"/>
    <property type="match status" value="1"/>
</dbReference>
<protein>
    <recommendedName>
        <fullName evidence="1">diguanylate cyclase</fullName>
        <ecNumber evidence="1">2.7.7.65</ecNumber>
    </recommendedName>
</protein>
<evidence type="ECO:0000256" key="3">
    <source>
        <dbReference type="SAM" id="Phobius"/>
    </source>
</evidence>
<dbReference type="Gene3D" id="3.30.70.270">
    <property type="match status" value="1"/>
</dbReference>
<evidence type="ECO:0000259" key="4">
    <source>
        <dbReference type="PROSITE" id="PS50887"/>
    </source>
</evidence>
<comment type="caution">
    <text evidence="5">The sequence shown here is derived from an EMBL/GenBank/DDBJ whole genome shotgun (WGS) entry which is preliminary data.</text>
</comment>
<feature type="transmembrane region" description="Helical" evidence="3">
    <location>
        <begin position="92"/>
        <end position="109"/>
    </location>
</feature>
<name>A0A2W4Z1C9_9SPHN</name>
<keyword evidence="3" id="KW-0472">Membrane</keyword>
<dbReference type="PROSITE" id="PS50887">
    <property type="entry name" value="GGDEF"/>
    <property type="match status" value="1"/>
</dbReference>
<evidence type="ECO:0000256" key="1">
    <source>
        <dbReference type="ARBA" id="ARBA00012528"/>
    </source>
</evidence>
<reference evidence="5 6" key="1">
    <citation type="submission" date="2017-08" db="EMBL/GenBank/DDBJ databases">
        <title>Infants hospitalized years apart are colonized by the same room-sourced microbial strains.</title>
        <authorList>
            <person name="Brooks B."/>
            <person name="Olm M.R."/>
            <person name="Firek B.A."/>
            <person name="Baker R."/>
            <person name="Thomas B.C."/>
            <person name="Morowitz M.J."/>
            <person name="Banfield J.F."/>
        </authorList>
    </citation>
    <scope>NUCLEOTIDE SEQUENCE [LARGE SCALE GENOMIC DNA]</scope>
    <source>
        <strain evidence="5">S2_018_000_R3_110</strain>
    </source>
</reference>
<accession>A0A2W4Z1C9</accession>
<gene>
    <name evidence="5" type="ORF">DI632_10810</name>
</gene>
<feature type="transmembrane region" description="Helical" evidence="3">
    <location>
        <begin position="60"/>
        <end position="80"/>
    </location>
</feature>
<dbReference type="Proteomes" id="UP000248614">
    <property type="component" value="Unassembled WGS sequence"/>
</dbReference>
<organism evidence="5 6">
    <name type="scientific">Sphingomonas hengshuiensis</name>
    <dbReference type="NCBI Taxonomy" id="1609977"/>
    <lineage>
        <taxon>Bacteria</taxon>
        <taxon>Pseudomonadati</taxon>
        <taxon>Pseudomonadota</taxon>
        <taxon>Alphaproteobacteria</taxon>
        <taxon>Sphingomonadales</taxon>
        <taxon>Sphingomonadaceae</taxon>
        <taxon>Sphingomonas</taxon>
    </lineage>
</organism>
<feature type="domain" description="GGDEF" evidence="4">
    <location>
        <begin position="244"/>
        <end position="377"/>
    </location>
</feature>
<evidence type="ECO:0000313" key="5">
    <source>
        <dbReference type="EMBL" id="PZO76110.1"/>
    </source>
</evidence>
<comment type="catalytic activity">
    <reaction evidence="2">
        <text>2 GTP = 3',3'-c-di-GMP + 2 diphosphate</text>
        <dbReference type="Rhea" id="RHEA:24898"/>
        <dbReference type="ChEBI" id="CHEBI:33019"/>
        <dbReference type="ChEBI" id="CHEBI:37565"/>
        <dbReference type="ChEBI" id="CHEBI:58805"/>
        <dbReference type="EC" id="2.7.7.65"/>
    </reaction>
</comment>
<dbReference type="PANTHER" id="PTHR45138:SF9">
    <property type="entry name" value="DIGUANYLATE CYCLASE DGCM-RELATED"/>
    <property type="match status" value="1"/>
</dbReference>